<reference evidence="2 3" key="1">
    <citation type="submission" date="2024-02" db="EMBL/GenBank/DDBJ databases">
        <title>Rhodopirellula caenicola NBRC 110016.</title>
        <authorList>
            <person name="Ichikawa N."/>
            <person name="Katano-Makiyama Y."/>
            <person name="Hidaka K."/>
        </authorList>
    </citation>
    <scope>NUCLEOTIDE SEQUENCE [LARGE SCALE GENOMIC DNA]</scope>
    <source>
        <strain evidence="2 3">NBRC 110016</strain>
    </source>
</reference>
<dbReference type="Proteomes" id="UP001416858">
    <property type="component" value="Unassembled WGS sequence"/>
</dbReference>
<protein>
    <submittedName>
        <fullName evidence="2">Uncharacterized protein</fullName>
    </submittedName>
</protein>
<keyword evidence="3" id="KW-1185">Reference proteome</keyword>
<accession>A0ABP9VUQ8</accession>
<evidence type="ECO:0000256" key="1">
    <source>
        <dbReference type="SAM" id="Phobius"/>
    </source>
</evidence>
<evidence type="ECO:0000313" key="3">
    <source>
        <dbReference type="Proteomes" id="UP001416858"/>
    </source>
</evidence>
<sequence length="86" mass="9536">MPAVLTLIAIGLFVAGVRSLASLKRIAEPTDTERSDPFFTSVTLLFSTANRSDEFKLVQRRTIWLFCGSILLLYIARVAFLQSASI</sequence>
<dbReference type="EMBL" id="BAABRO010000011">
    <property type="protein sequence ID" value="GAA5508879.1"/>
    <property type="molecule type" value="Genomic_DNA"/>
</dbReference>
<evidence type="ECO:0000313" key="2">
    <source>
        <dbReference type="EMBL" id="GAA5508879.1"/>
    </source>
</evidence>
<name>A0ABP9VUQ8_9BACT</name>
<keyword evidence="1" id="KW-1133">Transmembrane helix</keyword>
<comment type="caution">
    <text evidence="2">The sequence shown here is derived from an EMBL/GenBank/DDBJ whole genome shotgun (WGS) entry which is preliminary data.</text>
</comment>
<keyword evidence="1" id="KW-0812">Transmembrane</keyword>
<gene>
    <name evidence="2" type="ORF">Rcae01_04348</name>
</gene>
<proteinExistence type="predicted"/>
<organism evidence="2 3">
    <name type="scientific">Novipirellula caenicola</name>
    <dbReference type="NCBI Taxonomy" id="1536901"/>
    <lineage>
        <taxon>Bacteria</taxon>
        <taxon>Pseudomonadati</taxon>
        <taxon>Planctomycetota</taxon>
        <taxon>Planctomycetia</taxon>
        <taxon>Pirellulales</taxon>
        <taxon>Pirellulaceae</taxon>
        <taxon>Novipirellula</taxon>
    </lineage>
</organism>
<keyword evidence="1" id="KW-0472">Membrane</keyword>
<feature type="transmembrane region" description="Helical" evidence="1">
    <location>
        <begin position="62"/>
        <end position="80"/>
    </location>
</feature>